<evidence type="ECO:0000313" key="5">
    <source>
        <dbReference type="Proteomes" id="UP000717364"/>
    </source>
</evidence>
<sequence>MRAAAATPNVLVSELDKRIHRAKQEQLTGILAIRSDLIHQWRLYFLAGQLVWANTRTHAKRRWFRQLLQHQPEVFRHGLSPYPDWTYNRLARLVICKKFSRQVFSDIVTGCIAEVLFDLQQQGTLSLQQAGPGLTCRIKAQKASDFSYINLLNLQGIRAWGQAKQEWQNWEQAKLTQLNPNDALVIKDLASLEDLACPRLFNLLSPLADGNQTLRDLAMKANQPLMPFVLSILPHIRTQALQLQPVDDKITKSVIATQDDVVVQLARAIIPKDARIVYVNDNLTDSQKMATIVESAGYRYTNISDPIQVLQQLLKLKPKLIFLNLMMPVVNGYELCAQIRRISDFKATPIVMVAGGNSIAERMRAKMVGASEFVSKPIKPKNVLKTLIVLDMI</sequence>
<comment type="caution">
    <text evidence="4">The sequence shown here is derived from an EMBL/GenBank/DDBJ whole genome shotgun (WGS) entry which is preliminary data.</text>
</comment>
<dbReference type="GO" id="GO:0000160">
    <property type="term" value="P:phosphorelay signal transduction system"/>
    <property type="evidence" value="ECO:0007669"/>
    <property type="project" value="InterPro"/>
</dbReference>
<dbReference type="AlphaFoldDB" id="A0A947DG61"/>
<dbReference type="SMART" id="SM00448">
    <property type="entry name" value="REC"/>
    <property type="match status" value="1"/>
</dbReference>
<evidence type="ECO:0000313" key="4">
    <source>
        <dbReference type="EMBL" id="MBT9316492.1"/>
    </source>
</evidence>
<keyword evidence="1" id="KW-0597">Phosphoprotein</keyword>
<evidence type="ECO:0000256" key="1">
    <source>
        <dbReference type="ARBA" id="ARBA00022553"/>
    </source>
</evidence>
<dbReference type="EMBL" id="JADOES010000027">
    <property type="protein sequence ID" value="MBT9316492.1"/>
    <property type="molecule type" value="Genomic_DNA"/>
</dbReference>
<evidence type="ECO:0000256" key="2">
    <source>
        <dbReference type="PROSITE-ProRule" id="PRU00169"/>
    </source>
</evidence>
<reference evidence="4" key="1">
    <citation type="submission" date="2020-11" db="EMBL/GenBank/DDBJ databases">
        <authorList>
            <person name="Konstantinou D."/>
            <person name="Gkelis S."/>
            <person name="Popin R."/>
            <person name="Fewer D."/>
            <person name="Sivonen K."/>
        </authorList>
    </citation>
    <scope>NUCLEOTIDE SEQUENCE</scope>
    <source>
        <strain evidence="4">TAU-MAC 1115</strain>
    </source>
</reference>
<proteinExistence type="predicted"/>
<dbReference type="Proteomes" id="UP000717364">
    <property type="component" value="Unassembled WGS sequence"/>
</dbReference>
<dbReference type="InterPro" id="IPR011006">
    <property type="entry name" value="CheY-like_superfamily"/>
</dbReference>
<dbReference type="SUPFAM" id="SSF52172">
    <property type="entry name" value="CheY-like"/>
    <property type="match status" value="1"/>
</dbReference>
<dbReference type="InterPro" id="IPR050595">
    <property type="entry name" value="Bact_response_regulator"/>
</dbReference>
<dbReference type="InterPro" id="IPR001789">
    <property type="entry name" value="Sig_transdc_resp-reg_receiver"/>
</dbReference>
<feature type="domain" description="Response regulatory" evidence="3">
    <location>
        <begin position="275"/>
        <end position="391"/>
    </location>
</feature>
<protein>
    <submittedName>
        <fullName evidence="4">Response regulator</fullName>
    </submittedName>
</protein>
<dbReference type="PANTHER" id="PTHR44591:SF23">
    <property type="entry name" value="CHEY SUBFAMILY"/>
    <property type="match status" value="1"/>
</dbReference>
<name>A0A947DG61_9CYAN</name>
<accession>A0A947DG61</accession>
<keyword evidence="5" id="KW-1185">Reference proteome</keyword>
<reference evidence="4" key="2">
    <citation type="journal article" date="2021" name="Mar. Drugs">
        <title>Genome Reduction and Secondary Metabolism of the Marine Sponge-Associated Cyanobacterium Leptothoe.</title>
        <authorList>
            <person name="Konstantinou D."/>
            <person name="Popin R.V."/>
            <person name="Fewer D.P."/>
            <person name="Sivonen K."/>
            <person name="Gkelis S."/>
        </authorList>
    </citation>
    <scope>NUCLEOTIDE SEQUENCE</scope>
    <source>
        <strain evidence="4">TAU-MAC 1115</strain>
    </source>
</reference>
<dbReference type="PROSITE" id="PS50110">
    <property type="entry name" value="RESPONSE_REGULATORY"/>
    <property type="match status" value="1"/>
</dbReference>
<gene>
    <name evidence="4" type="ORF">IXB50_13765</name>
</gene>
<organism evidence="4 5">
    <name type="scientific">Leptothoe spongobia TAU-MAC 1115</name>
    <dbReference type="NCBI Taxonomy" id="1967444"/>
    <lineage>
        <taxon>Bacteria</taxon>
        <taxon>Bacillati</taxon>
        <taxon>Cyanobacteriota</taxon>
        <taxon>Cyanophyceae</taxon>
        <taxon>Nodosilineales</taxon>
        <taxon>Cymatolegaceae</taxon>
        <taxon>Leptothoe</taxon>
        <taxon>Leptothoe spongobia</taxon>
    </lineage>
</organism>
<dbReference type="Gene3D" id="3.40.50.2300">
    <property type="match status" value="1"/>
</dbReference>
<evidence type="ECO:0000259" key="3">
    <source>
        <dbReference type="PROSITE" id="PS50110"/>
    </source>
</evidence>
<dbReference type="PANTHER" id="PTHR44591">
    <property type="entry name" value="STRESS RESPONSE REGULATOR PROTEIN 1"/>
    <property type="match status" value="1"/>
</dbReference>
<dbReference type="Pfam" id="PF00072">
    <property type="entry name" value="Response_reg"/>
    <property type="match status" value="1"/>
</dbReference>
<comment type="caution">
    <text evidence="2">Lacks conserved residue(s) required for the propagation of feature annotation.</text>
</comment>
<dbReference type="RefSeq" id="WP_246564505.1">
    <property type="nucleotide sequence ID" value="NZ_JADOES010000027.1"/>
</dbReference>